<evidence type="ECO:0000313" key="1">
    <source>
        <dbReference type="EMBL" id="RLV57788.1"/>
    </source>
</evidence>
<dbReference type="RefSeq" id="WP_121840871.1">
    <property type="nucleotide sequence ID" value="NZ_ML014892.1"/>
</dbReference>
<protein>
    <submittedName>
        <fullName evidence="1">Uncharacterized protein</fullName>
    </submittedName>
</protein>
<gene>
    <name evidence="1" type="ORF">D5018_20695</name>
</gene>
<name>A0A3L8PTQ3_9GAMM</name>
<keyword evidence="2" id="KW-1185">Reference proteome</keyword>
<dbReference type="EMBL" id="QZEI01000143">
    <property type="protein sequence ID" value="RLV57788.1"/>
    <property type="molecule type" value="Genomic_DNA"/>
</dbReference>
<comment type="caution">
    <text evidence="1">The sequence shown here is derived from an EMBL/GenBank/DDBJ whole genome shotgun (WGS) entry which is preliminary data.</text>
</comment>
<sequence>MTPTESINPILATYYQTVDGLKINVINVGDSELIVEKLAESTGREHKLIIPIHLSPAPQACGSVKKYTVSLFNNGNKICRARQNKLCDTFYESVYQSMLKFFNDKMDEHLTLQEYIRVL</sequence>
<organism evidence="1 2">
    <name type="scientific">Parashewanella curva</name>
    <dbReference type="NCBI Taxonomy" id="2338552"/>
    <lineage>
        <taxon>Bacteria</taxon>
        <taxon>Pseudomonadati</taxon>
        <taxon>Pseudomonadota</taxon>
        <taxon>Gammaproteobacteria</taxon>
        <taxon>Alteromonadales</taxon>
        <taxon>Shewanellaceae</taxon>
        <taxon>Parashewanella</taxon>
    </lineage>
</organism>
<dbReference type="Proteomes" id="UP000281474">
    <property type="component" value="Unassembled WGS sequence"/>
</dbReference>
<accession>A0A3L8PTQ3</accession>
<reference evidence="1 2" key="1">
    <citation type="submission" date="2018-09" db="EMBL/GenBank/DDBJ databases">
        <title>Phylogeny of the Shewanellaceae, and recommendation for two new genera, Pseudoshewanella and Parashewanella.</title>
        <authorList>
            <person name="Wang G."/>
        </authorList>
    </citation>
    <scope>NUCLEOTIDE SEQUENCE [LARGE SCALE GENOMIC DNA]</scope>
    <source>
        <strain evidence="1 2">C51</strain>
    </source>
</reference>
<dbReference type="AlphaFoldDB" id="A0A3L8PTQ3"/>
<evidence type="ECO:0000313" key="2">
    <source>
        <dbReference type="Proteomes" id="UP000281474"/>
    </source>
</evidence>
<proteinExistence type="predicted"/>